<evidence type="ECO:0000256" key="2">
    <source>
        <dbReference type="ARBA" id="ARBA00022679"/>
    </source>
</evidence>
<evidence type="ECO:0000313" key="6">
    <source>
        <dbReference type="Proteomes" id="UP001596002"/>
    </source>
</evidence>
<dbReference type="GO" id="GO:0032259">
    <property type="term" value="P:methylation"/>
    <property type="evidence" value="ECO:0007669"/>
    <property type="project" value="UniProtKB-KW"/>
</dbReference>
<keyword evidence="1 5" id="KW-0489">Methyltransferase</keyword>
<evidence type="ECO:0000256" key="3">
    <source>
        <dbReference type="ARBA" id="ARBA00022747"/>
    </source>
</evidence>
<dbReference type="Pfam" id="PF01555">
    <property type="entry name" value="N6_N4_Mtase"/>
    <property type="match status" value="1"/>
</dbReference>
<dbReference type="Proteomes" id="UP001596002">
    <property type="component" value="Unassembled WGS sequence"/>
</dbReference>
<keyword evidence="2" id="KW-0808">Transferase</keyword>
<accession>A0ABV9Q054</accession>
<keyword evidence="3" id="KW-0680">Restriction system</keyword>
<gene>
    <name evidence="5" type="ORF">ACFO8Q_07325</name>
</gene>
<dbReference type="GO" id="GO:0008168">
    <property type="term" value="F:methyltransferase activity"/>
    <property type="evidence" value="ECO:0007669"/>
    <property type="project" value="UniProtKB-KW"/>
</dbReference>
<name>A0ABV9Q054_9BACL</name>
<keyword evidence="6" id="KW-1185">Reference proteome</keyword>
<dbReference type="Gene3D" id="3.40.50.150">
    <property type="entry name" value="Vaccinia Virus protein VP39"/>
    <property type="match status" value="1"/>
</dbReference>
<dbReference type="InterPro" id="IPR029063">
    <property type="entry name" value="SAM-dependent_MTases_sf"/>
</dbReference>
<protein>
    <submittedName>
        <fullName evidence="5">DNA methyltransferase</fullName>
    </submittedName>
</protein>
<organism evidence="5 6">
    <name type="scientific">Effusibacillus consociatus</name>
    <dbReference type="NCBI Taxonomy" id="1117041"/>
    <lineage>
        <taxon>Bacteria</taxon>
        <taxon>Bacillati</taxon>
        <taxon>Bacillota</taxon>
        <taxon>Bacilli</taxon>
        <taxon>Bacillales</taxon>
        <taxon>Alicyclobacillaceae</taxon>
        <taxon>Effusibacillus</taxon>
    </lineage>
</organism>
<evidence type="ECO:0000256" key="1">
    <source>
        <dbReference type="ARBA" id="ARBA00022603"/>
    </source>
</evidence>
<proteinExistence type="predicted"/>
<evidence type="ECO:0000259" key="4">
    <source>
        <dbReference type="Pfam" id="PF01555"/>
    </source>
</evidence>
<evidence type="ECO:0000313" key="5">
    <source>
        <dbReference type="EMBL" id="MFC4767174.1"/>
    </source>
</evidence>
<dbReference type="EMBL" id="JBHSHC010000050">
    <property type="protein sequence ID" value="MFC4767174.1"/>
    <property type="molecule type" value="Genomic_DNA"/>
</dbReference>
<comment type="caution">
    <text evidence="5">The sequence shown here is derived from an EMBL/GenBank/DDBJ whole genome shotgun (WGS) entry which is preliminary data.</text>
</comment>
<dbReference type="RefSeq" id="WP_380025092.1">
    <property type="nucleotide sequence ID" value="NZ_JBHSHC010000050.1"/>
</dbReference>
<sequence>MRKKSTFTGTTGLVERKHNRNFIGLELNPQYVEMAKKRLSNWKPFFLWP</sequence>
<dbReference type="SUPFAM" id="SSF53335">
    <property type="entry name" value="S-adenosyl-L-methionine-dependent methyltransferases"/>
    <property type="match status" value="1"/>
</dbReference>
<reference evidence="6" key="1">
    <citation type="journal article" date="2019" name="Int. J. Syst. Evol. Microbiol.">
        <title>The Global Catalogue of Microorganisms (GCM) 10K type strain sequencing project: providing services to taxonomists for standard genome sequencing and annotation.</title>
        <authorList>
            <consortium name="The Broad Institute Genomics Platform"/>
            <consortium name="The Broad Institute Genome Sequencing Center for Infectious Disease"/>
            <person name="Wu L."/>
            <person name="Ma J."/>
        </authorList>
    </citation>
    <scope>NUCLEOTIDE SEQUENCE [LARGE SCALE GENOMIC DNA]</scope>
    <source>
        <strain evidence="6">WYCCWR 12678</strain>
    </source>
</reference>
<dbReference type="InterPro" id="IPR002941">
    <property type="entry name" value="DNA_methylase_N4/N6"/>
</dbReference>
<feature type="domain" description="DNA methylase N-4/N-6" evidence="4">
    <location>
        <begin position="8"/>
        <end position="37"/>
    </location>
</feature>